<evidence type="ECO:0000256" key="1">
    <source>
        <dbReference type="ARBA" id="ARBA00007420"/>
    </source>
</evidence>
<dbReference type="CDD" id="cd01673">
    <property type="entry name" value="dNK"/>
    <property type="match status" value="1"/>
</dbReference>
<dbReference type="Gene3D" id="3.40.50.300">
    <property type="entry name" value="P-loop containing nucleotide triphosphate hydrolases"/>
    <property type="match status" value="1"/>
</dbReference>
<dbReference type="PANTHER" id="PTHR10513">
    <property type="entry name" value="DEOXYNUCLEOSIDE KINASE"/>
    <property type="match status" value="1"/>
</dbReference>
<keyword evidence="3" id="KW-0067">ATP-binding</keyword>
<evidence type="ECO:0000313" key="5">
    <source>
        <dbReference type="EMBL" id="KAH0816649.1"/>
    </source>
</evidence>
<comment type="similarity">
    <text evidence="1">Belongs to the DCK/DGK family.</text>
</comment>
<dbReference type="FunFam" id="3.40.50.300:FF:001571">
    <property type="entry name" value="Deoxynucleoside kinase"/>
    <property type="match status" value="1"/>
</dbReference>
<dbReference type="PANTHER" id="PTHR10513:SF38">
    <property type="entry name" value="DEOXYNUCLEOSIDE KINASE-LIKE PROTEIN"/>
    <property type="match status" value="1"/>
</dbReference>
<dbReference type="InterPro" id="IPR002624">
    <property type="entry name" value="DCK/DGK"/>
</dbReference>
<dbReference type="SUPFAM" id="SSF52540">
    <property type="entry name" value="P-loop containing nucleoside triphosphate hydrolases"/>
    <property type="match status" value="1"/>
</dbReference>
<evidence type="ECO:0000256" key="3">
    <source>
        <dbReference type="PIRSR" id="PIRSR000705-3"/>
    </source>
</evidence>
<feature type="domain" description="Deoxynucleoside kinase" evidence="4">
    <location>
        <begin position="12"/>
        <end position="206"/>
    </location>
</feature>
<dbReference type="InterPro" id="IPR027417">
    <property type="entry name" value="P-loop_NTPase"/>
</dbReference>
<dbReference type="GO" id="GO:0005524">
    <property type="term" value="F:ATP binding"/>
    <property type="evidence" value="ECO:0007669"/>
    <property type="project" value="UniProtKB-KW"/>
</dbReference>
<protein>
    <recommendedName>
        <fullName evidence="4">Deoxynucleoside kinase domain-containing protein</fullName>
    </recommendedName>
</protein>
<dbReference type="InterPro" id="IPR031314">
    <property type="entry name" value="DNK_dom"/>
</dbReference>
<reference evidence="5" key="1">
    <citation type="journal article" date="2020" name="J Insects Food Feed">
        <title>The yellow mealworm (Tenebrio molitor) genome: a resource for the emerging insects as food and feed industry.</title>
        <authorList>
            <person name="Eriksson T."/>
            <person name="Andere A."/>
            <person name="Kelstrup H."/>
            <person name="Emery V."/>
            <person name="Picard C."/>
        </authorList>
    </citation>
    <scope>NUCLEOTIDE SEQUENCE</scope>
    <source>
        <strain evidence="5">Stoneville</strain>
        <tissue evidence="5">Whole head</tissue>
    </source>
</reference>
<name>A0A8J6HL42_TENMO</name>
<feature type="binding site" evidence="3">
    <location>
        <begin position="154"/>
        <end position="158"/>
    </location>
    <ligand>
        <name>ATP</name>
        <dbReference type="ChEBI" id="CHEBI:30616"/>
    </ligand>
</feature>
<comment type="caution">
    <text evidence="5">The sequence shown here is derived from an EMBL/GenBank/DDBJ whole genome shotgun (WGS) entry which is preliminary data.</text>
</comment>
<feature type="active site" description="Proton acceptor" evidence="2">
    <location>
        <position position="95"/>
    </location>
</feature>
<dbReference type="GO" id="GO:0019136">
    <property type="term" value="F:deoxynucleoside kinase activity"/>
    <property type="evidence" value="ECO:0007669"/>
    <property type="project" value="InterPro"/>
</dbReference>
<organism evidence="5 6">
    <name type="scientific">Tenebrio molitor</name>
    <name type="common">Yellow mealworm beetle</name>
    <dbReference type="NCBI Taxonomy" id="7067"/>
    <lineage>
        <taxon>Eukaryota</taxon>
        <taxon>Metazoa</taxon>
        <taxon>Ecdysozoa</taxon>
        <taxon>Arthropoda</taxon>
        <taxon>Hexapoda</taxon>
        <taxon>Insecta</taxon>
        <taxon>Pterygota</taxon>
        <taxon>Neoptera</taxon>
        <taxon>Endopterygota</taxon>
        <taxon>Coleoptera</taxon>
        <taxon>Polyphaga</taxon>
        <taxon>Cucujiformia</taxon>
        <taxon>Tenebrionidae</taxon>
        <taxon>Tenebrio</taxon>
    </lineage>
</organism>
<dbReference type="EMBL" id="JABDTM020021178">
    <property type="protein sequence ID" value="KAH0816649.1"/>
    <property type="molecule type" value="Genomic_DNA"/>
</dbReference>
<feature type="binding site" evidence="3">
    <location>
        <begin position="16"/>
        <end position="24"/>
    </location>
    <ligand>
        <name>ATP</name>
        <dbReference type="ChEBI" id="CHEBI:30616"/>
    </ligand>
</feature>
<gene>
    <name evidence="5" type="ORF">GEV33_006142</name>
</gene>
<keyword evidence="3" id="KW-0547">Nucleotide-binding</keyword>
<dbReference type="Proteomes" id="UP000719412">
    <property type="component" value="Unassembled WGS sequence"/>
</dbReference>
<dbReference type="AlphaFoldDB" id="A0A8J6HL42"/>
<dbReference type="InterPro" id="IPR050566">
    <property type="entry name" value="Deoxyribonucleoside_kinase"/>
</dbReference>
<proteinExistence type="inferred from homology"/>
<evidence type="ECO:0000313" key="6">
    <source>
        <dbReference type="Proteomes" id="UP000719412"/>
    </source>
</evidence>
<evidence type="ECO:0000256" key="2">
    <source>
        <dbReference type="PIRSR" id="PIRSR000705-1"/>
    </source>
</evidence>
<keyword evidence="6" id="KW-1185">Reference proteome</keyword>
<dbReference type="GO" id="GO:0005739">
    <property type="term" value="C:mitochondrion"/>
    <property type="evidence" value="ECO:0007669"/>
    <property type="project" value="TreeGrafter"/>
</dbReference>
<dbReference type="Pfam" id="PF01712">
    <property type="entry name" value="dNK"/>
    <property type="match status" value="1"/>
</dbReference>
<sequence>METPCAKRPFRVSVEGNIGAGKSTLIEYFNSFSGIETYREPIEWWRNVNGNNLLELMYSNIHQWLKVFQTYVQLTRLKVQTSKPTRPDTTVQIFERSVQNNRFCFVELAHKSGFLSDPDYAVLDQWYQWIHNNINISLDLIVYLRSSPDVVYERIKARGRPEEKGISLDYLKDLHQSHEEWLIRSSTNTIPVLVMDANQTLEEVHEQLRDKQDLILGCKQREARN</sequence>
<evidence type="ECO:0000259" key="4">
    <source>
        <dbReference type="Pfam" id="PF01712"/>
    </source>
</evidence>
<reference evidence="5" key="2">
    <citation type="submission" date="2021-08" db="EMBL/GenBank/DDBJ databases">
        <authorList>
            <person name="Eriksson T."/>
        </authorList>
    </citation>
    <scope>NUCLEOTIDE SEQUENCE</scope>
    <source>
        <strain evidence="5">Stoneville</strain>
        <tissue evidence="5">Whole head</tissue>
    </source>
</reference>
<accession>A0A8J6HL42</accession>
<dbReference type="PIRSF" id="PIRSF000705">
    <property type="entry name" value="DNK"/>
    <property type="match status" value="1"/>
</dbReference>